<organism evidence="1 2">
    <name type="scientific">Scortum barcoo</name>
    <name type="common">barcoo grunter</name>
    <dbReference type="NCBI Taxonomy" id="214431"/>
    <lineage>
        <taxon>Eukaryota</taxon>
        <taxon>Metazoa</taxon>
        <taxon>Chordata</taxon>
        <taxon>Craniata</taxon>
        <taxon>Vertebrata</taxon>
        <taxon>Euteleostomi</taxon>
        <taxon>Actinopterygii</taxon>
        <taxon>Neopterygii</taxon>
        <taxon>Teleostei</taxon>
        <taxon>Neoteleostei</taxon>
        <taxon>Acanthomorphata</taxon>
        <taxon>Eupercaria</taxon>
        <taxon>Centrarchiformes</taxon>
        <taxon>Terapontoidei</taxon>
        <taxon>Terapontidae</taxon>
        <taxon>Scortum</taxon>
    </lineage>
</organism>
<evidence type="ECO:0000313" key="2">
    <source>
        <dbReference type="Proteomes" id="UP000831701"/>
    </source>
</evidence>
<keyword evidence="2" id="KW-1185">Reference proteome</keyword>
<reference evidence="1" key="1">
    <citation type="submission" date="2022-04" db="EMBL/GenBank/DDBJ databases">
        <title>Jade perch genome.</title>
        <authorList>
            <person name="Chao B."/>
        </authorList>
    </citation>
    <scope>NUCLEOTIDE SEQUENCE</scope>
    <source>
        <strain evidence="1">CB-2022</strain>
    </source>
</reference>
<proteinExistence type="predicted"/>
<evidence type="ECO:0000313" key="1">
    <source>
        <dbReference type="EMBL" id="KAI3352766.1"/>
    </source>
</evidence>
<dbReference type="EMBL" id="CM041553">
    <property type="protein sequence ID" value="KAI3352766.1"/>
    <property type="molecule type" value="Genomic_DNA"/>
</dbReference>
<accession>A0ACB8VAV0</accession>
<sequence>MCVDHLNRTTHVRLLDLMASLAELSRFLGSTISQDLKWESNIDTIRKKAQQRIFFLCQLRKFNLPQELLILFYTAIIQSVLCTSITVWIGIIGHQTGQEQTTLDSQDCKENHLCQPALHSGLI</sequence>
<dbReference type="Proteomes" id="UP000831701">
    <property type="component" value="Chromosome 23"/>
</dbReference>
<name>A0ACB8VAV0_9TELE</name>
<protein>
    <submittedName>
        <fullName evidence="1">Uncharacterized protein</fullName>
    </submittedName>
</protein>
<feature type="non-terminal residue" evidence="1">
    <location>
        <position position="123"/>
    </location>
</feature>
<comment type="caution">
    <text evidence="1">The sequence shown here is derived from an EMBL/GenBank/DDBJ whole genome shotgun (WGS) entry which is preliminary data.</text>
</comment>
<gene>
    <name evidence="1" type="ORF">L3Q82_019346</name>
</gene>